<feature type="repeat" description="WD" evidence="3">
    <location>
        <begin position="50"/>
        <end position="91"/>
    </location>
</feature>
<dbReference type="AlphaFoldDB" id="L2GXB0"/>
<keyword evidence="6" id="KW-1185">Reference proteome</keyword>
<sequence>MQALNIQDEIKSPRVKSVCFHRSRPVVLLAQHNGEIRAYDYTLSSFIHKFLDHDGPVRSIQFHQHNDIFVSGGDDQYVRIWDYTNRTSVKLKGHSDYIRCVRFHQSEPFVLSASDDRTVKVWNFQSKKKIRTLAGHTNYVMCAEFLHDKRVVSVSLDQTIRVWNIDDGTSEIVEAHDKGINTLSVLFNNGNFAIFTGSDDKCIKVFNSDLVSTESFNYHNKPVTALLSFNKVVVSCGEDGMLFVNENKKTRRIEKEGRFWCLARNSENVIVAGHDECFIIFKLKNDLVFDTNYVVRDNRVVNYKNERIADLKKEAKDICSYRDMLIVNYAHRFEVYRVRDQKLSWSETGNAAFFNDLIICSNKGEFHAYQLNGQVKDECIFFLVGRVVGFRTVFFVLNEKKILMVNASYERKSTSVPFVVTNVYYSEENEPMCVVIGKNDLMVLDSNLDVVRHVNDMTRILSAVISDGMVFYSTEKQLRYVFKHSEGVICSVSGVNLVRMYKKDGRDVCLLVSDTQIIEREVNLDEIKFKLAVLNNDSEAIASHIGNLPGMAVVNFLRHNGRGDIALPFIHERAQKFKLYLSMGDIASAYEIANDRNEYTQIYQMGMKNVELIDKNYDVLEGCLRKMDDERKLFMFYLVTKNDERIQAMVVDDLNIRLLRCVYLGDKNGVMEILRDSENIVGNQQMIGEGLVEENDADEDRYYDYDGEGKLYHVERLSERMNFVVEGLNAEEEFCKAMSYIDAGKAKDTLKVLYTVLYSLADSLDEEKRFLIGRYVAGLESERKRKKETDVKRALERAHFFYHLDLLPQHRKIQTENYVAVSYKNGNYASAKLAAEHSDDEFCMKVRKSKHEGDAIEVGKGVFCVDEGGYREKGRQCVFCGCYNVNDECGGCYIGVVNDEM</sequence>
<dbReference type="GO" id="GO:0030126">
    <property type="term" value="C:COPI vesicle coat"/>
    <property type="evidence" value="ECO:0007669"/>
    <property type="project" value="TreeGrafter"/>
</dbReference>
<dbReference type="GeneID" id="19878508"/>
<dbReference type="GO" id="GO:0006886">
    <property type="term" value="P:intracellular protein transport"/>
    <property type="evidence" value="ECO:0007669"/>
    <property type="project" value="TreeGrafter"/>
</dbReference>
<dbReference type="FunCoup" id="L2GXB0">
    <property type="interactions" value="263"/>
</dbReference>
<dbReference type="PRINTS" id="PR00320">
    <property type="entry name" value="GPROTEINBRPT"/>
</dbReference>
<dbReference type="InterPro" id="IPR015943">
    <property type="entry name" value="WD40/YVTN_repeat-like_dom_sf"/>
</dbReference>
<dbReference type="InterPro" id="IPR036322">
    <property type="entry name" value="WD40_repeat_dom_sf"/>
</dbReference>
<dbReference type="PANTHER" id="PTHR19876">
    <property type="entry name" value="COATOMER"/>
    <property type="match status" value="1"/>
</dbReference>
<dbReference type="OrthoDB" id="10261470at2759"/>
<dbReference type="EMBL" id="GL877410">
    <property type="protein sequence ID" value="ELA47903.1"/>
    <property type="molecule type" value="Genomic_DNA"/>
</dbReference>
<gene>
    <name evidence="5" type="ORF">VCUG_00623</name>
</gene>
<dbReference type="CDD" id="cd00200">
    <property type="entry name" value="WD40"/>
    <property type="match status" value="1"/>
</dbReference>
<dbReference type="Proteomes" id="UP000011081">
    <property type="component" value="Unassembled WGS sequence"/>
</dbReference>
<dbReference type="GO" id="GO:0006890">
    <property type="term" value="P:retrograde vesicle-mediated transport, Golgi to endoplasmic reticulum"/>
    <property type="evidence" value="ECO:0007669"/>
    <property type="project" value="TreeGrafter"/>
</dbReference>
<dbReference type="Pfam" id="PF00400">
    <property type="entry name" value="WD40"/>
    <property type="match status" value="4"/>
</dbReference>
<dbReference type="VEuPathDB" id="MicrosporidiaDB:VCUG_00623"/>
<evidence type="ECO:0000313" key="6">
    <source>
        <dbReference type="Proteomes" id="UP000011081"/>
    </source>
</evidence>
<organism evidence="5 6">
    <name type="scientific">Vavraia culicis (isolate floridensis)</name>
    <name type="common">Microsporidian parasite</name>
    <dbReference type="NCBI Taxonomy" id="948595"/>
    <lineage>
        <taxon>Eukaryota</taxon>
        <taxon>Fungi</taxon>
        <taxon>Fungi incertae sedis</taxon>
        <taxon>Microsporidia</taxon>
        <taxon>Pleistophoridae</taxon>
        <taxon>Vavraia</taxon>
    </lineage>
</organism>
<dbReference type="SMART" id="SM00320">
    <property type="entry name" value="WD40"/>
    <property type="match status" value="5"/>
</dbReference>
<dbReference type="PANTHER" id="PTHR19876:SF1">
    <property type="entry name" value="COATOMER SUBUNIT ALPHA"/>
    <property type="match status" value="1"/>
</dbReference>
<dbReference type="InterPro" id="IPR001680">
    <property type="entry name" value="WD40_rpt"/>
</dbReference>
<dbReference type="InterPro" id="IPR056176">
    <property type="entry name" value="TPR_COPA_B"/>
</dbReference>
<evidence type="ECO:0000256" key="2">
    <source>
        <dbReference type="ARBA" id="ARBA00022737"/>
    </source>
</evidence>
<dbReference type="HOGENOM" id="CLU_007565_1_0_1"/>
<dbReference type="SUPFAM" id="SSF50978">
    <property type="entry name" value="WD40 repeat-like"/>
    <property type="match status" value="1"/>
</dbReference>
<dbReference type="Pfam" id="PF23953">
    <property type="entry name" value="TPR_COPA_B"/>
    <property type="match status" value="1"/>
</dbReference>
<dbReference type="OMA" id="IWNFQSK"/>
<proteinExistence type="predicted"/>
<evidence type="ECO:0000259" key="4">
    <source>
        <dbReference type="Pfam" id="PF23953"/>
    </source>
</evidence>
<evidence type="ECO:0000256" key="1">
    <source>
        <dbReference type="ARBA" id="ARBA00022574"/>
    </source>
</evidence>
<dbReference type="PROSITE" id="PS50294">
    <property type="entry name" value="WD_REPEATS_REGION"/>
    <property type="match status" value="3"/>
</dbReference>
<feature type="repeat" description="WD" evidence="3">
    <location>
        <begin position="91"/>
        <end position="132"/>
    </location>
</feature>
<feature type="domain" description="COPA/B TPR" evidence="4">
    <location>
        <begin position="529"/>
        <end position="679"/>
    </location>
</feature>
<name>L2GXB0_VAVCU</name>
<dbReference type="RefSeq" id="XP_008073644.1">
    <property type="nucleotide sequence ID" value="XM_008075453.1"/>
</dbReference>
<accession>L2GXB0</accession>
<dbReference type="GO" id="GO:0006888">
    <property type="term" value="P:endoplasmic reticulum to Golgi vesicle-mediated transport"/>
    <property type="evidence" value="ECO:0007669"/>
    <property type="project" value="TreeGrafter"/>
</dbReference>
<reference evidence="6" key="1">
    <citation type="submission" date="2011-03" db="EMBL/GenBank/DDBJ databases">
        <title>The genome sequence of Vavraia culicis strain floridensis.</title>
        <authorList>
            <consortium name="The Broad Institute Genome Sequencing Platform"/>
            <person name="Cuomo C."/>
            <person name="Becnel J."/>
            <person name="Sanscrainte N."/>
            <person name="Young S.K."/>
            <person name="Zeng Q."/>
            <person name="Gargeya S."/>
            <person name="Fitzgerald M."/>
            <person name="Haas B."/>
            <person name="Abouelleil A."/>
            <person name="Alvarado L."/>
            <person name="Arachchi H.M."/>
            <person name="Berlin A."/>
            <person name="Chapman S.B."/>
            <person name="Gearin G."/>
            <person name="Goldberg J."/>
            <person name="Griggs A."/>
            <person name="Gujja S."/>
            <person name="Hansen M."/>
            <person name="Heiman D."/>
            <person name="Howarth C."/>
            <person name="Larimer J."/>
            <person name="Lui A."/>
            <person name="MacDonald P.J.P."/>
            <person name="McCowen C."/>
            <person name="Montmayeur A."/>
            <person name="Murphy C."/>
            <person name="Neiman D."/>
            <person name="Pearson M."/>
            <person name="Priest M."/>
            <person name="Roberts A."/>
            <person name="Saif S."/>
            <person name="Shea T."/>
            <person name="Sisk P."/>
            <person name="Stolte C."/>
            <person name="Sykes S."/>
            <person name="Wortman J."/>
            <person name="Nusbaum C."/>
            <person name="Birren B."/>
        </authorList>
    </citation>
    <scope>NUCLEOTIDE SEQUENCE [LARGE SCALE GENOMIC DNA]</scope>
    <source>
        <strain evidence="6">floridensis</strain>
    </source>
</reference>
<dbReference type="InterPro" id="IPR020472">
    <property type="entry name" value="WD40_PAC1"/>
</dbReference>
<dbReference type="Gene3D" id="2.130.10.10">
    <property type="entry name" value="YVTN repeat-like/Quinoprotein amine dehydrogenase"/>
    <property type="match status" value="1"/>
</dbReference>
<dbReference type="InParanoid" id="L2GXB0"/>
<dbReference type="PROSITE" id="PS50082">
    <property type="entry name" value="WD_REPEATS_2"/>
    <property type="match status" value="3"/>
</dbReference>
<dbReference type="STRING" id="948595.L2GXB0"/>
<evidence type="ECO:0000313" key="5">
    <source>
        <dbReference type="EMBL" id="ELA47903.1"/>
    </source>
</evidence>
<dbReference type="Gene3D" id="1.25.40.470">
    <property type="match status" value="1"/>
</dbReference>
<keyword evidence="1 3" id="KW-0853">WD repeat</keyword>
<dbReference type="GO" id="GO:0006891">
    <property type="term" value="P:intra-Golgi vesicle-mediated transport"/>
    <property type="evidence" value="ECO:0007669"/>
    <property type="project" value="TreeGrafter"/>
</dbReference>
<evidence type="ECO:0000256" key="3">
    <source>
        <dbReference type="PROSITE-ProRule" id="PRU00221"/>
    </source>
</evidence>
<dbReference type="InterPro" id="IPR050844">
    <property type="entry name" value="Coatomer_complex_subunit"/>
</dbReference>
<dbReference type="InterPro" id="IPR019775">
    <property type="entry name" value="WD40_repeat_CS"/>
</dbReference>
<feature type="repeat" description="WD" evidence="3">
    <location>
        <begin position="133"/>
        <end position="173"/>
    </location>
</feature>
<keyword evidence="2" id="KW-0677">Repeat</keyword>
<dbReference type="PROSITE" id="PS00678">
    <property type="entry name" value="WD_REPEATS_1"/>
    <property type="match status" value="2"/>
</dbReference>
<protein>
    <recommendedName>
        <fullName evidence="4">COPA/B TPR domain-containing protein</fullName>
    </recommendedName>
</protein>